<dbReference type="Gene3D" id="3.40.50.300">
    <property type="entry name" value="P-loop containing nucleotide triphosphate hydrolases"/>
    <property type="match status" value="1"/>
</dbReference>
<proteinExistence type="predicted"/>
<gene>
    <name evidence="5" type="ORF">MNBD_GAMMA13-942</name>
</gene>
<dbReference type="CDD" id="cd03230">
    <property type="entry name" value="ABC_DR_subfamily_A"/>
    <property type="match status" value="1"/>
</dbReference>
<evidence type="ECO:0000256" key="1">
    <source>
        <dbReference type="ARBA" id="ARBA00022448"/>
    </source>
</evidence>
<keyword evidence="1" id="KW-0813">Transport</keyword>
<evidence type="ECO:0000313" key="5">
    <source>
        <dbReference type="EMBL" id="VAW81368.1"/>
    </source>
</evidence>
<dbReference type="AlphaFoldDB" id="A0A3B0YK81"/>
<dbReference type="InterPro" id="IPR003593">
    <property type="entry name" value="AAA+_ATPase"/>
</dbReference>
<protein>
    <submittedName>
        <fullName evidence="5">ABC transporter, ATP-binding protein</fullName>
    </submittedName>
</protein>
<dbReference type="PANTHER" id="PTHR42939">
    <property type="entry name" value="ABC TRANSPORTER ATP-BINDING PROTEIN ALBC-RELATED"/>
    <property type="match status" value="1"/>
</dbReference>
<reference evidence="5" key="1">
    <citation type="submission" date="2018-06" db="EMBL/GenBank/DDBJ databases">
        <authorList>
            <person name="Zhirakovskaya E."/>
        </authorList>
    </citation>
    <scope>NUCLEOTIDE SEQUENCE</scope>
</reference>
<evidence type="ECO:0000256" key="3">
    <source>
        <dbReference type="ARBA" id="ARBA00022840"/>
    </source>
</evidence>
<organism evidence="5">
    <name type="scientific">hydrothermal vent metagenome</name>
    <dbReference type="NCBI Taxonomy" id="652676"/>
    <lineage>
        <taxon>unclassified sequences</taxon>
        <taxon>metagenomes</taxon>
        <taxon>ecological metagenomes</taxon>
    </lineage>
</organism>
<dbReference type="Pfam" id="PF00005">
    <property type="entry name" value="ABC_tran"/>
    <property type="match status" value="1"/>
</dbReference>
<name>A0A3B0YK81_9ZZZZ</name>
<dbReference type="InterPro" id="IPR027417">
    <property type="entry name" value="P-loop_NTPase"/>
</dbReference>
<keyword evidence="2" id="KW-0547">Nucleotide-binding</keyword>
<dbReference type="PANTHER" id="PTHR42939:SF1">
    <property type="entry name" value="ABC TRANSPORTER ATP-BINDING PROTEIN ALBC-RELATED"/>
    <property type="match status" value="1"/>
</dbReference>
<accession>A0A3B0YK81</accession>
<dbReference type="GO" id="GO:0005524">
    <property type="term" value="F:ATP binding"/>
    <property type="evidence" value="ECO:0007669"/>
    <property type="project" value="UniProtKB-KW"/>
</dbReference>
<dbReference type="PROSITE" id="PS00211">
    <property type="entry name" value="ABC_TRANSPORTER_1"/>
    <property type="match status" value="1"/>
</dbReference>
<sequence length="247" mass="27903">MQNNAIDINCLYKGFKGQNVLKGVSLAVKRGEYFGLVGMNGAGKTTLIKSLLDFCQIDKGKIQIFDTEHRLTAARQRLAYLPERFNPPFYLTGREFMRYMSELHGVAYDRGEVERIFHHLDLDMAALSRPVRAYSKGMAQKLGLATCFLSQRDLLILDEPMSGLDPKARALFKDYLADAKTRGQTLFFTTHLLNDVESLCDRLAILHNGEMRFVGSPTDCCRHYTADNLEHAYLTAIETDDAHDNVA</sequence>
<dbReference type="InterPro" id="IPR017871">
    <property type="entry name" value="ABC_transporter-like_CS"/>
</dbReference>
<feature type="domain" description="ABC transporter" evidence="4">
    <location>
        <begin position="6"/>
        <end position="233"/>
    </location>
</feature>
<keyword evidence="3 5" id="KW-0067">ATP-binding</keyword>
<dbReference type="SUPFAM" id="SSF52540">
    <property type="entry name" value="P-loop containing nucleoside triphosphate hydrolases"/>
    <property type="match status" value="1"/>
</dbReference>
<dbReference type="GO" id="GO:0016887">
    <property type="term" value="F:ATP hydrolysis activity"/>
    <property type="evidence" value="ECO:0007669"/>
    <property type="project" value="InterPro"/>
</dbReference>
<dbReference type="InterPro" id="IPR003439">
    <property type="entry name" value="ABC_transporter-like_ATP-bd"/>
</dbReference>
<dbReference type="InterPro" id="IPR051782">
    <property type="entry name" value="ABC_Transporter_VariousFunc"/>
</dbReference>
<dbReference type="PROSITE" id="PS50893">
    <property type="entry name" value="ABC_TRANSPORTER_2"/>
    <property type="match status" value="1"/>
</dbReference>
<dbReference type="SMART" id="SM00382">
    <property type="entry name" value="AAA"/>
    <property type="match status" value="1"/>
</dbReference>
<evidence type="ECO:0000256" key="2">
    <source>
        <dbReference type="ARBA" id="ARBA00022741"/>
    </source>
</evidence>
<evidence type="ECO:0000259" key="4">
    <source>
        <dbReference type="PROSITE" id="PS50893"/>
    </source>
</evidence>
<dbReference type="EMBL" id="UOFK01000257">
    <property type="protein sequence ID" value="VAW81368.1"/>
    <property type="molecule type" value="Genomic_DNA"/>
</dbReference>